<proteinExistence type="predicted"/>
<feature type="chain" id="PRO_5035775439" evidence="2">
    <location>
        <begin position="18"/>
        <end position="234"/>
    </location>
</feature>
<name>A0A8S1BI84_ARCPL</name>
<evidence type="ECO:0000256" key="1">
    <source>
        <dbReference type="SAM" id="MobiDB-lite"/>
    </source>
</evidence>
<dbReference type="AlphaFoldDB" id="A0A8S1BI84"/>
<gene>
    <name evidence="3" type="ORF">APLA_LOCUS16080</name>
</gene>
<comment type="caution">
    <text evidence="3">The sequence shown here is derived from an EMBL/GenBank/DDBJ whole genome shotgun (WGS) entry which is preliminary data.</text>
</comment>
<accession>A0A8S1BI84</accession>
<keyword evidence="2" id="KW-0732">Signal</keyword>
<feature type="compositionally biased region" description="Basic and acidic residues" evidence="1">
    <location>
        <begin position="207"/>
        <end position="218"/>
    </location>
</feature>
<evidence type="ECO:0000313" key="4">
    <source>
        <dbReference type="Proteomes" id="UP000494256"/>
    </source>
</evidence>
<evidence type="ECO:0000256" key="2">
    <source>
        <dbReference type="SAM" id="SignalP"/>
    </source>
</evidence>
<feature type="signal peptide" evidence="2">
    <location>
        <begin position="1"/>
        <end position="17"/>
    </location>
</feature>
<dbReference type="EMBL" id="CADEBD010000620">
    <property type="protein sequence ID" value="CAB3258078.1"/>
    <property type="molecule type" value="Genomic_DNA"/>
</dbReference>
<organism evidence="3 4">
    <name type="scientific">Arctia plantaginis</name>
    <name type="common">Wood tiger moth</name>
    <name type="synonym">Phalaena plantaginis</name>
    <dbReference type="NCBI Taxonomy" id="874455"/>
    <lineage>
        <taxon>Eukaryota</taxon>
        <taxon>Metazoa</taxon>
        <taxon>Ecdysozoa</taxon>
        <taxon>Arthropoda</taxon>
        <taxon>Hexapoda</taxon>
        <taxon>Insecta</taxon>
        <taxon>Pterygota</taxon>
        <taxon>Neoptera</taxon>
        <taxon>Endopterygota</taxon>
        <taxon>Lepidoptera</taxon>
        <taxon>Glossata</taxon>
        <taxon>Ditrysia</taxon>
        <taxon>Noctuoidea</taxon>
        <taxon>Erebidae</taxon>
        <taxon>Arctiinae</taxon>
        <taxon>Arctia</taxon>
    </lineage>
</organism>
<sequence>MYFLLVITILLRDECRSIEIVAKKTPILRSANDDIKIDLRTARKPDDILKQLALPTSEPPDFMDNKYTGFSLPTKKSTSFSSPVIDVYTTNMDKEETNGNTNFFVTLQAISKQTTRKVKKPPKVQDQLMAKDPAAFWADVATHGHWSHLDSYLTISYWKNSNRTSTYATKLTTRSRTTRGKRTRNTSLTYKLPIVTDGKPPSEPDDAYDRRRHGEDSQTRIPDILSRKSTTQRP</sequence>
<feature type="region of interest" description="Disordered" evidence="1">
    <location>
        <begin position="171"/>
        <end position="234"/>
    </location>
</feature>
<dbReference type="Proteomes" id="UP000494256">
    <property type="component" value="Unassembled WGS sequence"/>
</dbReference>
<dbReference type="OrthoDB" id="429813at2759"/>
<protein>
    <submittedName>
        <fullName evidence="3">Uncharacterized protein</fullName>
    </submittedName>
</protein>
<evidence type="ECO:0000313" key="3">
    <source>
        <dbReference type="EMBL" id="CAB3258078.1"/>
    </source>
</evidence>
<reference evidence="3 4" key="1">
    <citation type="submission" date="2020-04" db="EMBL/GenBank/DDBJ databases">
        <authorList>
            <person name="Wallbank WR R."/>
            <person name="Pardo Diaz C."/>
            <person name="Kozak K."/>
            <person name="Martin S."/>
            <person name="Jiggins C."/>
            <person name="Moest M."/>
            <person name="Warren A I."/>
            <person name="Byers J.R.P. K."/>
            <person name="Montejo-Kovacevich G."/>
            <person name="Yen C E."/>
        </authorList>
    </citation>
    <scope>NUCLEOTIDE SEQUENCE [LARGE SCALE GENOMIC DNA]</scope>
</reference>